<evidence type="ECO:0000313" key="1">
    <source>
        <dbReference type="EMBL" id="TFU26765.1"/>
    </source>
</evidence>
<comment type="caution">
    <text evidence="1">The sequence shown here is derived from an EMBL/GenBank/DDBJ whole genome shotgun (WGS) entry which is preliminary data.</text>
</comment>
<protein>
    <submittedName>
        <fullName evidence="1">Protein transcription factor</fullName>
    </submittedName>
</protein>
<reference evidence="1 2" key="1">
    <citation type="submission" date="2019-03" db="EMBL/GenBank/DDBJ databases">
        <title>Thermus tengchongensis species for the arsenic transformation mechanism.</title>
        <authorList>
            <person name="Yuan G.C."/>
        </authorList>
    </citation>
    <scope>NUCLEOTIDE SEQUENCE [LARGE SCALE GENOMIC DNA]</scope>
    <source>
        <strain evidence="1 2">15W</strain>
    </source>
</reference>
<dbReference type="RefSeq" id="WP_135259930.1">
    <property type="nucleotide sequence ID" value="NZ_SJZF01000006.1"/>
</dbReference>
<dbReference type="Proteomes" id="UP000297668">
    <property type="component" value="Unassembled WGS sequence"/>
</dbReference>
<name>A0A4Y9FCB5_9DEIN</name>
<dbReference type="AlphaFoldDB" id="A0A4Y9FCB5"/>
<accession>A0A4Y9FCB5</accession>
<sequence length="81" mass="9514">MPLTIRNREVERLASEVARLTGETKTEAVRKALELRLAELTRKRRSDRVLRFLEEEVWPQIPPELLGRGVSKEEMDELWEG</sequence>
<dbReference type="Pfam" id="PF07704">
    <property type="entry name" value="PSK_trans_fac"/>
    <property type="match status" value="1"/>
</dbReference>
<proteinExistence type="predicted"/>
<dbReference type="EMBL" id="SJZF01000006">
    <property type="protein sequence ID" value="TFU26765.1"/>
    <property type="molecule type" value="Genomic_DNA"/>
</dbReference>
<dbReference type="InterPro" id="IPR011660">
    <property type="entry name" value="VapB-like"/>
</dbReference>
<evidence type="ECO:0000313" key="2">
    <source>
        <dbReference type="Proteomes" id="UP000297668"/>
    </source>
</evidence>
<organism evidence="1 2">
    <name type="scientific">Thermus tengchongensis</name>
    <dbReference type="NCBI Taxonomy" id="1214928"/>
    <lineage>
        <taxon>Bacteria</taxon>
        <taxon>Thermotogati</taxon>
        <taxon>Deinococcota</taxon>
        <taxon>Deinococci</taxon>
        <taxon>Thermales</taxon>
        <taxon>Thermaceae</taxon>
        <taxon>Thermus</taxon>
    </lineage>
</organism>
<gene>
    <name evidence="1" type="ORF">E0687_04825</name>
</gene>